<feature type="repeat" description="TPR" evidence="1">
    <location>
        <begin position="168"/>
        <end position="201"/>
    </location>
</feature>
<name>A0ABQ6T0F2_9GAMM</name>
<dbReference type="PANTHER" id="PTHR12558:SF13">
    <property type="entry name" value="CELL DIVISION CYCLE PROTEIN 27 HOMOLOG"/>
    <property type="match status" value="1"/>
</dbReference>
<dbReference type="SMART" id="SM00028">
    <property type="entry name" value="TPR"/>
    <property type="match status" value="5"/>
</dbReference>
<comment type="caution">
    <text evidence="2">The sequence shown here is derived from an EMBL/GenBank/DDBJ whole genome shotgun (WGS) entry which is preliminary data.</text>
</comment>
<proteinExistence type="predicted"/>
<dbReference type="RefSeq" id="WP_150454668.1">
    <property type="nucleotide sequence ID" value="NZ_VYKI01000011.1"/>
</dbReference>
<dbReference type="EMBL" id="VYKI01000011">
    <property type="protein sequence ID" value="KAA8998266.1"/>
    <property type="molecule type" value="Genomic_DNA"/>
</dbReference>
<feature type="repeat" description="TPR" evidence="1">
    <location>
        <begin position="32"/>
        <end position="65"/>
    </location>
</feature>
<sequence length="690" mass="75996">MQDQILQALRQNDTAQAVQLAQAWVHDEPGQAQAHRWLALALQQQGQPEAAQEPLQQALLLAPDDAQLHLQQAGLLLALHQFEGADEALLRTTDLNPNAFEAYLMQAHLAIGRNDIDTAARQATLAAKLQPEHPEVLALQGMVALYRDDADRALQLLSDAARQMPNDPRVLYALGSAYQAKDMLAFAEQAFRRVLDINPKMTSLHGLVVQLALRQGNVEAAHQQLQQALQVPGLDTPALQRLGAEIALQADQPMQALEQLRPMLKANPGDRRVVELLLACWQRLGREEEARADLDEVLAEHPQLPHLWLARLAPEGFGSPGAIAVAERWIEAMPNFVPALEARLRLHEAAGEADAVEALAARIVALEPGRISGETRLVGALLARDPAAAVAHVQGLVDAVPESRRRELRTWLGEVQDQAGQPREALRTWLELHAEQNAERLPLPPQAKAPPSWPDLGEVDAESAASAPIFLWGAPGSGVERVAVTFAGASPVMRSDRFAPTPPDDAFQNYFTLQKLASGDLSPEGLVSGWRDTLRKRGVQNDTVIDWLLWWDNALLWSLRPHLPQGRLLVVLRDPRDMLLDWIAYGAPAPFAVNNVAEVAEWLARSMAQVATLHEQDLYPHMLMRMDDVGDDPRVVAGMLQELFNTSIPPAERIGPPRFPAGHWRRYTDVMSAAFDLLTPVAVRLGYPEA</sequence>
<dbReference type="Proteomes" id="UP000326367">
    <property type="component" value="Unassembled WGS sequence"/>
</dbReference>
<dbReference type="PANTHER" id="PTHR12558">
    <property type="entry name" value="CELL DIVISION CYCLE 16,23,27"/>
    <property type="match status" value="1"/>
</dbReference>
<protein>
    <submittedName>
        <fullName evidence="2">Tetratricopeptide repeat protein</fullName>
    </submittedName>
</protein>
<keyword evidence="1" id="KW-0802">TPR repeat</keyword>
<evidence type="ECO:0000313" key="2">
    <source>
        <dbReference type="EMBL" id="KAA8998266.1"/>
    </source>
</evidence>
<dbReference type="PROSITE" id="PS50005">
    <property type="entry name" value="TPR"/>
    <property type="match status" value="2"/>
</dbReference>
<dbReference type="InterPro" id="IPR011990">
    <property type="entry name" value="TPR-like_helical_dom_sf"/>
</dbReference>
<dbReference type="Gene3D" id="1.25.40.10">
    <property type="entry name" value="Tetratricopeptide repeat domain"/>
    <property type="match status" value="3"/>
</dbReference>
<evidence type="ECO:0000256" key="1">
    <source>
        <dbReference type="PROSITE-ProRule" id="PRU00339"/>
    </source>
</evidence>
<keyword evidence="3" id="KW-1185">Reference proteome</keyword>
<dbReference type="SUPFAM" id="SSF48452">
    <property type="entry name" value="TPR-like"/>
    <property type="match status" value="2"/>
</dbReference>
<dbReference type="Pfam" id="PF13432">
    <property type="entry name" value="TPR_16"/>
    <property type="match status" value="3"/>
</dbReference>
<evidence type="ECO:0000313" key="3">
    <source>
        <dbReference type="Proteomes" id="UP000326367"/>
    </source>
</evidence>
<dbReference type="InterPro" id="IPR027417">
    <property type="entry name" value="P-loop_NTPase"/>
</dbReference>
<accession>A0ABQ6T0F2</accession>
<organism evidence="2 3">
    <name type="scientific">Stenotrophomonas cyclobalanopsidis</name>
    <dbReference type="NCBI Taxonomy" id="2771362"/>
    <lineage>
        <taxon>Bacteria</taxon>
        <taxon>Pseudomonadati</taxon>
        <taxon>Pseudomonadota</taxon>
        <taxon>Gammaproteobacteria</taxon>
        <taxon>Lysobacterales</taxon>
        <taxon>Lysobacteraceae</taxon>
        <taxon>Stenotrophomonas</taxon>
    </lineage>
</organism>
<reference evidence="2 3" key="1">
    <citation type="journal article" date="2020" name="Antonie Van Leeuwenhoek">
        <title>Stenotrophomonas cyclobalanopsidis sp. nov., isolated from the leaf spot disease of Cyclobalanopsis patelliformis.</title>
        <authorList>
            <person name="Bian D.R."/>
            <person name="Xue H."/>
            <person name="Piao C.G."/>
            <person name="Li Y."/>
        </authorList>
    </citation>
    <scope>NUCLEOTIDE SEQUENCE [LARGE SCALE GENOMIC DNA]</scope>
    <source>
        <strain evidence="2 3">TPQG1-4</strain>
    </source>
</reference>
<gene>
    <name evidence="2" type="ORF">FJU31_10320</name>
</gene>
<dbReference type="InterPro" id="IPR019734">
    <property type="entry name" value="TPR_rpt"/>
</dbReference>
<dbReference type="Gene3D" id="3.40.50.300">
    <property type="entry name" value="P-loop containing nucleotide triphosphate hydrolases"/>
    <property type="match status" value="1"/>
</dbReference>